<dbReference type="RefSeq" id="WP_224195578.1">
    <property type="nucleotide sequence ID" value="NZ_JAIRAU010000044.1"/>
</dbReference>
<keyword evidence="2" id="KW-0677">Repeat</keyword>
<comment type="caution">
    <text evidence="3">The sequence shown here is derived from an EMBL/GenBank/DDBJ whole genome shotgun (WGS) entry which is preliminary data.</text>
</comment>
<dbReference type="SMART" id="SM00671">
    <property type="entry name" value="SEL1"/>
    <property type="match status" value="6"/>
</dbReference>
<dbReference type="PANTHER" id="PTHR13891">
    <property type="entry name" value="CYTOCHROME C OXIDASE ASSEMBLY FACTOR 7"/>
    <property type="match status" value="1"/>
</dbReference>
<evidence type="ECO:0000256" key="1">
    <source>
        <dbReference type="ARBA" id="ARBA00008486"/>
    </source>
</evidence>
<dbReference type="InterPro" id="IPR040239">
    <property type="entry name" value="HcpB-like"/>
</dbReference>
<dbReference type="InterPro" id="IPR006597">
    <property type="entry name" value="Sel1-like"/>
</dbReference>
<gene>
    <name evidence="3" type="ORF">K7C98_31830</name>
</gene>
<proteinExistence type="inferred from homology"/>
<dbReference type="PANTHER" id="PTHR13891:SF1">
    <property type="entry name" value="CYTOCHROME C OXIDASE ASSEMBLY FACTOR 7"/>
    <property type="match status" value="1"/>
</dbReference>
<reference evidence="3" key="1">
    <citation type="submission" date="2021-08" db="EMBL/GenBank/DDBJ databases">
        <authorList>
            <person name="Stevens D.C."/>
        </authorList>
    </citation>
    <scope>NUCLEOTIDE SEQUENCE</scope>
    <source>
        <strain evidence="3">DSM 53165</strain>
    </source>
</reference>
<evidence type="ECO:0000313" key="3">
    <source>
        <dbReference type="EMBL" id="MBZ5713844.1"/>
    </source>
</evidence>
<dbReference type="SUPFAM" id="SSF81901">
    <property type="entry name" value="HCP-like"/>
    <property type="match status" value="2"/>
</dbReference>
<evidence type="ECO:0000313" key="4">
    <source>
        <dbReference type="Proteomes" id="UP001139031"/>
    </source>
</evidence>
<protein>
    <submittedName>
        <fullName evidence="3">Sel1 repeat family protein</fullName>
    </submittedName>
</protein>
<organism evidence="3 4">
    <name type="scientific">Nannocystis pusilla</name>
    <dbReference type="NCBI Taxonomy" id="889268"/>
    <lineage>
        <taxon>Bacteria</taxon>
        <taxon>Pseudomonadati</taxon>
        <taxon>Myxococcota</taxon>
        <taxon>Polyangia</taxon>
        <taxon>Nannocystales</taxon>
        <taxon>Nannocystaceae</taxon>
        <taxon>Nannocystis</taxon>
    </lineage>
</organism>
<dbReference type="Pfam" id="PF08238">
    <property type="entry name" value="Sel1"/>
    <property type="match status" value="6"/>
</dbReference>
<comment type="similarity">
    <text evidence="1">Belongs to the hcp beta-lactamase family.</text>
</comment>
<accession>A0ABS7U066</accession>
<dbReference type="Gene3D" id="1.25.40.10">
    <property type="entry name" value="Tetratricopeptide repeat domain"/>
    <property type="match status" value="1"/>
</dbReference>
<name>A0ABS7U066_9BACT</name>
<dbReference type="Proteomes" id="UP001139031">
    <property type="component" value="Unassembled WGS sequence"/>
</dbReference>
<dbReference type="EMBL" id="JAIRAU010000044">
    <property type="protein sequence ID" value="MBZ5713844.1"/>
    <property type="molecule type" value="Genomic_DNA"/>
</dbReference>
<keyword evidence="4" id="KW-1185">Reference proteome</keyword>
<dbReference type="InterPro" id="IPR011990">
    <property type="entry name" value="TPR-like_helical_dom_sf"/>
</dbReference>
<evidence type="ECO:0000256" key="2">
    <source>
        <dbReference type="ARBA" id="ARBA00022737"/>
    </source>
</evidence>
<sequence>MDRRPSPLAASLLWSVTACSGASQTTAPPQSSLPPAPTCEASECNTQGMLALGLQRHDEAMRLLDRACSLGHAVGCSNLAGVFRGGVGGGPKDPPRAVGLYDRSCRLGFAEACATVGTMLAEGTAVPADPPRALGMFELACAKQDAFACFTAGLFYETGRGVPARDPKRAASSFGQACGLGHATGCFNAGILLYSEEGAGPGENERAVEFFARACDGAQPAGCLRHGLAALRGVGTAADSNKAASLFARACQGGDEDGCGLAEQLKRARGRKIEVALTSRAPTLTMAGLTAHELSCRMPQTDPLALAEALEGVAAHKAALDACAPAGDAVKVAWSYRGGRAALVRVDGADPRVAGCVRKAVERARSSLTASCAATVLIGEAAGARKALAERRSSATGTPAHPLAQAR</sequence>
<dbReference type="PROSITE" id="PS51257">
    <property type="entry name" value="PROKAR_LIPOPROTEIN"/>
    <property type="match status" value="1"/>
</dbReference>